<proteinExistence type="predicted"/>
<keyword evidence="1" id="KW-1133">Transmembrane helix</keyword>
<evidence type="ECO:0000256" key="1">
    <source>
        <dbReference type="SAM" id="Phobius"/>
    </source>
</evidence>
<keyword evidence="3" id="KW-1185">Reference proteome</keyword>
<evidence type="ECO:0000313" key="2">
    <source>
        <dbReference type="EMBL" id="MEI5992829.1"/>
    </source>
</evidence>
<keyword evidence="1" id="KW-0472">Membrane</keyword>
<dbReference type="EMBL" id="NGLE02000001">
    <property type="protein sequence ID" value="MEI5992829.1"/>
    <property type="molecule type" value="Genomic_DNA"/>
</dbReference>
<protein>
    <submittedName>
        <fullName evidence="2">Uncharacterized protein</fullName>
    </submittedName>
</protein>
<evidence type="ECO:0000313" key="3">
    <source>
        <dbReference type="Proteomes" id="UP000195139"/>
    </source>
</evidence>
<keyword evidence="1" id="KW-0812">Transmembrane</keyword>
<name>A0ABU8IBK1_9ENTE</name>
<reference evidence="2" key="1">
    <citation type="submission" date="2018-07" db="EMBL/GenBank/DDBJ databases">
        <title>The Genome Sequence of Enterococcus sp. DIV0659b.</title>
        <authorList>
            <consortium name="The Broad Institute Genomics Platform"/>
            <consortium name="The Broad Institute Genomic Center for Infectious Diseases"/>
            <person name="Earl A."/>
            <person name="Manson A."/>
            <person name="Schwartman J."/>
            <person name="Gilmore M."/>
            <person name="Abouelleil A."/>
            <person name="Cao P."/>
            <person name="Chapman S."/>
            <person name="Cusick C."/>
            <person name="Shea T."/>
            <person name="Young S."/>
            <person name="Neafsey D."/>
            <person name="Nusbaum C."/>
            <person name="Birren B."/>
        </authorList>
    </citation>
    <scope>NUCLEOTIDE SEQUENCE [LARGE SCALE GENOMIC DNA]</scope>
    <source>
        <strain evidence="2">4G2_DIV0659</strain>
    </source>
</reference>
<feature type="transmembrane region" description="Helical" evidence="1">
    <location>
        <begin position="17"/>
        <end position="33"/>
    </location>
</feature>
<gene>
    <name evidence="2" type="ORF">A5880_000368</name>
</gene>
<dbReference type="Proteomes" id="UP000195139">
    <property type="component" value="Unassembled WGS sequence"/>
</dbReference>
<organism evidence="2 3">
    <name type="scientific">Candidatus Enterococcus mansonii</name>
    <dbReference type="NCBI Taxonomy" id="1834181"/>
    <lineage>
        <taxon>Bacteria</taxon>
        <taxon>Bacillati</taxon>
        <taxon>Bacillota</taxon>
        <taxon>Bacilli</taxon>
        <taxon>Lactobacillales</taxon>
        <taxon>Enterococcaceae</taxon>
        <taxon>Enterococcus</taxon>
    </lineage>
</organism>
<comment type="caution">
    <text evidence="2">The sequence shown here is derived from an EMBL/GenBank/DDBJ whole genome shotgun (WGS) entry which is preliminary data.</text>
</comment>
<accession>A0ABU8IBK1</accession>
<sequence length="34" mass="3965">MNKWVISYRQSETLKKFAVIFVTGILVAISLNFF</sequence>